<gene>
    <name evidence="6" type="ORF">BDD14_1137</name>
</gene>
<keyword evidence="7" id="KW-1185">Reference proteome</keyword>
<protein>
    <submittedName>
        <fullName evidence="6">Molybdate transport system substrate-binding protein</fullName>
    </submittedName>
</protein>
<accession>A0A4Q7YRE9</accession>
<dbReference type="NCBIfam" id="TIGR01256">
    <property type="entry name" value="modA"/>
    <property type="match status" value="1"/>
</dbReference>
<name>A0A4Q7YRE9_9BACT</name>
<dbReference type="AlphaFoldDB" id="A0A4Q7YRE9"/>
<feature type="chain" id="PRO_5021019960" evidence="5">
    <location>
        <begin position="21"/>
        <end position="254"/>
    </location>
</feature>
<dbReference type="PIRSF" id="PIRSF004846">
    <property type="entry name" value="ModA"/>
    <property type="match status" value="1"/>
</dbReference>
<keyword evidence="3 5" id="KW-0732">Signal</keyword>
<dbReference type="CDD" id="cd13539">
    <property type="entry name" value="PBP2_AvModA"/>
    <property type="match status" value="1"/>
</dbReference>
<comment type="caution">
    <text evidence="6">The sequence shown here is derived from an EMBL/GenBank/DDBJ whole genome shotgun (WGS) entry which is preliminary data.</text>
</comment>
<dbReference type="InterPro" id="IPR005950">
    <property type="entry name" value="ModA"/>
</dbReference>
<feature type="signal peptide" evidence="5">
    <location>
        <begin position="1"/>
        <end position="20"/>
    </location>
</feature>
<evidence type="ECO:0000313" key="6">
    <source>
        <dbReference type="EMBL" id="RZU39744.1"/>
    </source>
</evidence>
<dbReference type="PANTHER" id="PTHR30632:SF14">
    <property type="entry name" value="TUNGSTATE_MOLYBDATE_CHROMATE-BINDING PROTEIN MODA"/>
    <property type="match status" value="1"/>
</dbReference>
<dbReference type="InterPro" id="IPR044084">
    <property type="entry name" value="AvModA-like_subst-bd"/>
</dbReference>
<dbReference type="RefSeq" id="WP_242617754.1">
    <property type="nucleotide sequence ID" value="NZ_SHKW01000001.1"/>
</dbReference>
<dbReference type="SUPFAM" id="SSF53850">
    <property type="entry name" value="Periplasmic binding protein-like II"/>
    <property type="match status" value="1"/>
</dbReference>
<comment type="similarity">
    <text evidence="1">Belongs to the bacterial solute-binding protein ModA family.</text>
</comment>
<dbReference type="GO" id="GO:0015689">
    <property type="term" value="P:molybdate ion transport"/>
    <property type="evidence" value="ECO:0007669"/>
    <property type="project" value="InterPro"/>
</dbReference>
<reference evidence="6 7" key="1">
    <citation type="submission" date="2019-02" db="EMBL/GenBank/DDBJ databases">
        <title>Genomic Encyclopedia of Archaeal and Bacterial Type Strains, Phase II (KMG-II): from individual species to whole genera.</title>
        <authorList>
            <person name="Goeker M."/>
        </authorList>
    </citation>
    <scope>NUCLEOTIDE SEQUENCE [LARGE SCALE GENOMIC DNA]</scope>
    <source>
        <strain evidence="6 7">DSM 18101</strain>
    </source>
</reference>
<organism evidence="6 7">
    <name type="scientific">Edaphobacter modestus</name>
    <dbReference type="NCBI Taxonomy" id="388466"/>
    <lineage>
        <taxon>Bacteria</taxon>
        <taxon>Pseudomonadati</taxon>
        <taxon>Acidobacteriota</taxon>
        <taxon>Terriglobia</taxon>
        <taxon>Terriglobales</taxon>
        <taxon>Acidobacteriaceae</taxon>
        <taxon>Edaphobacter</taxon>
    </lineage>
</organism>
<dbReference type="Proteomes" id="UP000292958">
    <property type="component" value="Unassembled WGS sequence"/>
</dbReference>
<keyword evidence="2 4" id="KW-0479">Metal-binding</keyword>
<sequence length="254" mass="27185">MWLLFAVAMCTLAVTSSLWAQAKKELRVAAAADLQPILPGIADRYEKATGVKLLVSFGSSGNLATQIINGAPMDLFLGADFVFPEKVVAAGLADGTAPTQYARGTLVLWARKDSPLQPISLDSLVDKRVTAVAIANDLRAPYGQAAVAALKRMKMYDTVKPHLVVAENIAQAAQFVESGNAQLGLISLTAASTPRFQAEGTLVRVPRSVYAPIMQCAVVMKNSDRRAEAHAFLDWLLKPEVQASLVPMGLEPVR</sequence>
<evidence type="ECO:0000256" key="2">
    <source>
        <dbReference type="ARBA" id="ARBA00022723"/>
    </source>
</evidence>
<dbReference type="EMBL" id="SHKW01000001">
    <property type="protein sequence ID" value="RZU39744.1"/>
    <property type="molecule type" value="Genomic_DNA"/>
</dbReference>
<dbReference type="Pfam" id="PF13531">
    <property type="entry name" value="SBP_bac_11"/>
    <property type="match status" value="1"/>
</dbReference>
<evidence type="ECO:0000256" key="3">
    <source>
        <dbReference type="ARBA" id="ARBA00022729"/>
    </source>
</evidence>
<feature type="binding site" evidence="4">
    <location>
        <position position="169"/>
    </location>
    <ligand>
        <name>molybdate</name>
        <dbReference type="ChEBI" id="CHEBI:36264"/>
    </ligand>
</feature>
<evidence type="ECO:0000313" key="7">
    <source>
        <dbReference type="Proteomes" id="UP000292958"/>
    </source>
</evidence>
<dbReference type="InterPro" id="IPR050682">
    <property type="entry name" value="ModA/WtpA"/>
</dbReference>
<proteinExistence type="inferred from homology"/>
<dbReference type="GO" id="GO:0046872">
    <property type="term" value="F:metal ion binding"/>
    <property type="evidence" value="ECO:0007669"/>
    <property type="project" value="UniProtKB-KW"/>
</dbReference>
<evidence type="ECO:0000256" key="5">
    <source>
        <dbReference type="SAM" id="SignalP"/>
    </source>
</evidence>
<dbReference type="Gene3D" id="3.40.190.10">
    <property type="entry name" value="Periplasmic binding protein-like II"/>
    <property type="match status" value="2"/>
</dbReference>
<evidence type="ECO:0000256" key="1">
    <source>
        <dbReference type="ARBA" id="ARBA00009175"/>
    </source>
</evidence>
<dbReference type="GO" id="GO:0030973">
    <property type="term" value="F:molybdate ion binding"/>
    <property type="evidence" value="ECO:0007669"/>
    <property type="project" value="InterPro"/>
</dbReference>
<evidence type="ECO:0000256" key="4">
    <source>
        <dbReference type="PIRSR" id="PIRSR004846-1"/>
    </source>
</evidence>
<keyword evidence="4" id="KW-0500">Molybdenum</keyword>
<dbReference type="PANTHER" id="PTHR30632">
    <property type="entry name" value="MOLYBDATE-BINDING PERIPLASMIC PROTEIN"/>
    <property type="match status" value="1"/>
</dbReference>
<feature type="binding site" evidence="4">
    <location>
        <position position="60"/>
    </location>
    <ligand>
        <name>molybdate</name>
        <dbReference type="ChEBI" id="CHEBI:36264"/>
    </ligand>
</feature>